<accession>A0A411HPH1</accession>
<keyword evidence="1" id="KW-0732">Signal</keyword>
<dbReference type="Proteomes" id="UP000291562">
    <property type="component" value="Chromosome"/>
</dbReference>
<dbReference type="SUPFAM" id="SSF54427">
    <property type="entry name" value="NTF2-like"/>
    <property type="match status" value="1"/>
</dbReference>
<dbReference type="InterPro" id="IPR027843">
    <property type="entry name" value="DUF4440"/>
</dbReference>
<feature type="chain" id="PRO_5019007015" evidence="1">
    <location>
        <begin position="26"/>
        <end position="245"/>
    </location>
</feature>
<dbReference type="RefSeq" id="WP_129836299.1">
    <property type="nucleotide sequence ID" value="NZ_CP035704.1"/>
</dbReference>
<dbReference type="EMBL" id="CP035704">
    <property type="protein sequence ID" value="QBB72385.1"/>
    <property type="molecule type" value="Genomic_DNA"/>
</dbReference>
<dbReference type="OrthoDB" id="115022at2"/>
<protein>
    <submittedName>
        <fullName evidence="3">Nuclear transport factor 2 family protein</fullName>
    </submittedName>
</protein>
<evidence type="ECO:0000259" key="2">
    <source>
        <dbReference type="Pfam" id="PF14534"/>
    </source>
</evidence>
<dbReference type="InterPro" id="IPR032710">
    <property type="entry name" value="NTF2-like_dom_sf"/>
</dbReference>
<evidence type="ECO:0000313" key="4">
    <source>
        <dbReference type="Proteomes" id="UP000291562"/>
    </source>
</evidence>
<evidence type="ECO:0000313" key="3">
    <source>
        <dbReference type="EMBL" id="QBB72385.1"/>
    </source>
</evidence>
<feature type="signal peptide" evidence="1">
    <location>
        <begin position="1"/>
        <end position="25"/>
    </location>
</feature>
<keyword evidence="4" id="KW-1185">Reference proteome</keyword>
<dbReference type="Gene3D" id="3.10.450.50">
    <property type="match status" value="1"/>
</dbReference>
<organism evidence="3 4">
    <name type="scientific">Pseudolysobacter antarcticus</name>
    <dbReference type="NCBI Taxonomy" id="2511995"/>
    <lineage>
        <taxon>Bacteria</taxon>
        <taxon>Pseudomonadati</taxon>
        <taxon>Pseudomonadota</taxon>
        <taxon>Gammaproteobacteria</taxon>
        <taxon>Lysobacterales</taxon>
        <taxon>Rhodanobacteraceae</taxon>
        <taxon>Pseudolysobacter</taxon>
    </lineage>
</organism>
<dbReference type="PROSITE" id="PS51257">
    <property type="entry name" value="PROKAR_LIPOPROTEIN"/>
    <property type="match status" value="1"/>
</dbReference>
<feature type="domain" description="DUF4440" evidence="2">
    <location>
        <begin position="33"/>
        <end position="141"/>
    </location>
</feature>
<sequence>MPRHHRILPTFLGAALLLASACATATETVEALIKRQSQEFSDASASGDAKVIEKYLDDRVAFMDEGGNLSAKKDIVASAVPSPSGVSNHLVQTDFGLEMHGRSVAVTTFTDVSTFAFHGQTMHAKYRSTEVWLKQGADWKMISSQTLAMQDDPPAIKLPAKSLDEYVGTYQASTDFVYKIVRNGDELSGTINDGKPFVIQAELRDVFFTPGQPRTRRIFQRDANGKLTGFVSRREGHDIVLKRVG</sequence>
<dbReference type="KEGG" id="xbc:ELE36_19530"/>
<name>A0A411HPH1_9GAMM</name>
<proteinExistence type="predicted"/>
<reference evidence="3 4" key="1">
    <citation type="submission" date="2019-01" db="EMBL/GenBank/DDBJ databases">
        <title>Pseudolysobacter antarctica gen. nov., sp. nov., isolated from Fildes Peninsula, Antarctica.</title>
        <authorList>
            <person name="Wei Z."/>
            <person name="Peng F."/>
        </authorList>
    </citation>
    <scope>NUCLEOTIDE SEQUENCE [LARGE SCALE GENOMIC DNA]</scope>
    <source>
        <strain evidence="3 4">AQ6-296</strain>
    </source>
</reference>
<evidence type="ECO:0000256" key="1">
    <source>
        <dbReference type="SAM" id="SignalP"/>
    </source>
</evidence>
<gene>
    <name evidence="3" type="ORF">ELE36_19530</name>
</gene>
<dbReference type="AlphaFoldDB" id="A0A411HPH1"/>
<dbReference type="Pfam" id="PF14534">
    <property type="entry name" value="DUF4440"/>
    <property type="match status" value="1"/>
</dbReference>